<organism evidence="1 2">
    <name type="scientific">Ixodes persulcatus</name>
    <name type="common">Taiga tick</name>
    <dbReference type="NCBI Taxonomy" id="34615"/>
    <lineage>
        <taxon>Eukaryota</taxon>
        <taxon>Metazoa</taxon>
        <taxon>Ecdysozoa</taxon>
        <taxon>Arthropoda</taxon>
        <taxon>Chelicerata</taxon>
        <taxon>Arachnida</taxon>
        <taxon>Acari</taxon>
        <taxon>Parasitiformes</taxon>
        <taxon>Ixodida</taxon>
        <taxon>Ixodoidea</taxon>
        <taxon>Ixodidae</taxon>
        <taxon>Ixodinae</taxon>
        <taxon>Ixodes</taxon>
    </lineage>
</organism>
<dbReference type="EMBL" id="JABSTQ010009110">
    <property type="protein sequence ID" value="KAG0432864.1"/>
    <property type="molecule type" value="Genomic_DNA"/>
</dbReference>
<proteinExistence type="predicted"/>
<evidence type="ECO:0000313" key="2">
    <source>
        <dbReference type="Proteomes" id="UP000805193"/>
    </source>
</evidence>
<keyword evidence="2" id="KW-1185">Reference proteome</keyword>
<gene>
    <name evidence="1" type="ORF">HPB47_020443</name>
</gene>
<dbReference type="Proteomes" id="UP000805193">
    <property type="component" value="Unassembled WGS sequence"/>
</dbReference>
<reference evidence="1 2" key="1">
    <citation type="journal article" date="2020" name="Cell">
        <title>Large-Scale Comparative Analyses of Tick Genomes Elucidate Their Genetic Diversity and Vector Capacities.</title>
        <authorList>
            <consortium name="Tick Genome and Microbiome Consortium (TIGMIC)"/>
            <person name="Jia N."/>
            <person name="Wang J."/>
            <person name="Shi W."/>
            <person name="Du L."/>
            <person name="Sun Y."/>
            <person name="Zhan W."/>
            <person name="Jiang J.F."/>
            <person name="Wang Q."/>
            <person name="Zhang B."/>
            <person name="Ji P."/>
            <person name="Bell-Sakyi L."/>
            <person name="Cui X.M."/>
            <person name="Yuan T.T."/>
            <person name="Jiang B.G."/>
            <person name="Yang W.F."/>
            <person name="Lam T.T."/>
            <person name="Chang Q.C."/>
            <person name="Ding S.J."/>
            <person name="Wang X.J."/>
            <person name="Zhu J.G."/>
            <person name="Ruan X.D."/>
            <person name="Zhao L."/>
            <person name="Wei J.T."/>
            <person name="Ye R.Z."/>
            <person name="Que T.C."/>
            <person name="Du C.H."/>
            <person name="Zhou Y.H."/>
            <person name="Cheng J.X."/>
            <person name="Dai P.F."/>
            <person name="Guo W.B."/>
            <person name="Han X.H."/>
            <person name="Huang E.J."/>
            <person name="Li L.F."/>
            <person name="Wei W."/>
            <person name="Gao Y.C."/>
            <person name="Liu J.Z."/>
            <person name="Shao H.Z."/>
            <person name="Wang X."/>
            <person name="Wang C.C."/>
            <person name="Yang T.C."/>
            <person name="Huo Q.B."/>
            <person name="Li W."/>
            <person name="Chen H.Y."/>
            <person name="Chen S.E."/>
            <person name="Zhou L.G."/>
            <person name="Ni X.B."/>
            <person name="Tian J.H."/>
            <person name="Sheng Y."/>
            <person name="Liu T."/>
            <person name="Pan Y.S."/>
            <person name="Xia L.Y."/>
            <person name="Li J."/>
            <person name="Zhao F."/>
            <person name="Cao W.C."/>
        </authorList>
    </citation>
    <scope>NUCLEOTIDE SEQUENCE [LARGE SCALE GENOMIC DNA]</scope>
    <source>
        <strain evidence="1">Iper-2018</strain>
    </source>
</reference>
<protein>
    <submittedName>
        <fullName evidence="1">Uncharacterized protein</fullName>
    </submittedName>
</protein>
<name>A0AC60QGD3_IXOPE</name>
<evidence type="ECO:0000313" key="1">
    <source>
        <dbReference type="EMBL" id="KAG0432864.1"/>
    </source>
</evidence>
<accession>A0AC60QGD3</accession>
<sequence length="163" mass="18703">MADDNNHHDEINEIQDIPEIELIIKASTIDGRRKGACLFCQEYFMDLYLLAELKTISLKVTTVDMLKPPPDFRSNFDSTPPPILIDRGSAILENEKIERYIMKNIPGGHNLFVQDKDTATVIENLYSVRTTLLPQHVQGFSAWCYIYCKNELRIAERLVSAQM</sequence>
<comment type="caution">
    <text evidence="1">The sequence shown here is derived from an EMBL/GenBank/DDBJ whole genome shotgun (WGS) entry which is preliminary data.</text>
</comment>